<reference evidence="15" key="1">
    <citation type="journal article" date="2019" name="Int. J. Syst. Evol. Microbiol.">
        <title>The Global Catalogue of Microorganisms (GCM) 10K type strain sequencing project: providing services to taxonomists for standard genome sequencing and annotation.</title>
        <authorList>
            <consortium name="The Broad Institute Genomics Platform"/>
            <consortium name="The Broad Institute Genome Sequencing Center for Infectious Disease"/>
            <person name="Wu L."/>
            <person name="Ma J."/>
        </authorList>
    </citation>
    <scope>NUCLEOTIDE SEQUENCE [LARGE SCALE GENOMIC DNA]</scope>
    <source>
        <strain evidence="15">KACC 11588</strain>
    </source>
</reference>
<name>A0ABW0SFT0_9RHOB</name>
<dbReference type="PANTHER" id="PTHR11048">
    <property type="entry name" value="PRENYLTRANSFERASES"/>
    <property type="match status" value="1"/>
</dbReference>
<keyword evidence="9 11" id="KW-1133">Transmembrane helix</keyword>
<comment type="subcellular location">
    <subcellularLocation>
        <location evidence="11">Cell inner membrane</location>
        <topology evidence="11">Multi-pass membrane protein</topology>
    </subcellularLocation>
    <subcellularLocation>
        <location evidence="2">Membrane</location>
        <topology evidence="2">Multi-pass membrane protein</topology>
    </subcellularLocation>
</comment>
<evidence type="ECO:0000256" key="10">
    <source>
        <dbReference type="ARBA" id="ARBA00023136"/>
    </source>
</evidence>
<dbReference type="InterPro" id="IPR039653">
    <property type="entry name" value="Prenyltransferase"/>
</dbReference>
<evidence type="ECO:0000256" key="13">
    <source>
        <dbReference type="SAM" id="MobiDB-lite"/>
    </source>
</evidence>
<evidence type="ECO:0000313" key="15">
    <source>
        <dbReference type="Proteomes" id="UP001596056"/>
    </source>
</evidence>
<dbReference type="InterPro" id="IPR044878">
    <property type="entry name" value="UbiA_sf"/>
</dbReference>
<feature type="transmembrane region" description="Helical" evidence="11">
    <location>
        <begin position="143"/>
        <end position="161"/>
    </location>
</feature>
<keyword evidence="15" id="KW-1185">Reference proteome</keyword>
<dbReference type="EC" id="2.5.1.39" evidence="11 12"/>
<dbReference type="Proteomes" id="UP001596056">
    <property type="component" value="Unassembled WGS sequence"/>
</dbReference>
<comment type="pathway">
    <text evidence="11">Cofactor biosynthesis; ubiquinone biosynthesis.</text>
</comment>
<evidence type="ECO:0000256" key="8">
    <source>
        <dbReference type="ARBA" id="ARBA00022692"/>
    </source>
</evidence>
<keyword evidence="6 11" id="KW-0808">Transferase</keyword>
<evidence type="ECO:0000256" key="3">
    <source>
        <dbReference type="ARBA" id="ARBA00005985"/>
    </source>
</evidence>
<dbReference type="EMBL" id="JBHSNA010000018">
    <property type="protein sequence ID" value="MFC5567734.1"/>
    <property type="molecule type" value="Genomic_DNA"/>
</dbReference>
<feature type="transmembrane region" description="Helical" evidence="11">
    <location>
        <begin position="43"/>
        <end position="66"/>
    </location>
</feature>
<feature type="transmembrane region" description="Helical" evidence="11">
    <location>
        <begin position="193"/>
        <end position="209"/>
    </location>
</feature>
<protein>
    <recommendedName>
        <fullName evidence="11 12">4-hydroxybenzoate octaprenyltransferase</fullName>
        <ecNumber evidence="11 12">2.5.1.39</ecNumber>
    </recommendedName>
    <alternativeName>
        <fullName evidence="11">4-HB polyprenyltransferase</fullName>
    </alternativeName>
</protein>
<evidence type="ECO:0000256" key="1">
    <source>
        <dbReference type="ARBA" id="ARBA00001946"/>
    </source>
</evidence>
<keyword evidence="11" id="KW-0460">Magnesium</keyword>
<comment type="caution">
    <text evidence="14">The sequence shown here is derived from an EMBL/GenBank/DDBJ whole genome shotgun (WGS) entry which is preliminary data.</text>
</comment>
<evidence type="ECO:0000256" key="9">
    <source>
        <dbReference type="ARBA" id="ARBA00022989"/>
    </source>
</evidence>
<accession>A0ABW0SFT0</accession>
<evidence type="ECO:0000256" key="7">
    <source>
        <dbReference type="ARBA" id="ARBA00022688"/>
    </source>
</evidence>
<dbReference type="CDD" id="cd13959">
    <property type="entry name" value="PT_UbiA_COQ2"/>
    <property type="match status" value="1"/>
</dbReference>
<dbReference type="NCBIfam" id="TIGR01474">
    <property type="entry name" value="ubiA_proteo"/>
    <property type="match status" value="1"/>
</dbReference>
<gene>
    <name evidence="11 14" type="primary">ubiA</name>
    <name evidence="14" type="ORF">ACFPOC_15080</name>
</gene>
<keyword evidence="10 11" id="KW-0472">Membrane</keyword>
<evidence type="ECO:0000313" key="14">
    <source>
        <dbReference type="EMBL" id="MFC5567734.1"/>
    </source>
</evidence>
<keyword evidence="7 11" id="KW-0831">Ubiquinone biosynthesis</keyword>
<comment type="cofactor">
    <cofactor evidence="1 11">
        <name>Mg(2+)</name>
        <dbReference type="ChEBI" id="CHEBI:18420"/>
    </cofactor>
</comment>
<evidence type="ECO:0000256" key="6">
    <source>
        <dbReference type="ARBA" id="ARBA00022679"/>
    </source>
</evidence>
<dbReference type="Pfam" id="PF01040">
    <property type="entry name" value="UbiA"/>
    <property type="match status" value="1"/>
</dbReference>
<dbReference type="RefSeq" id="WP_209842574.1">
    <property type="nucleotide sequence ID" value="NZ_JAGGJP010000017.1"/>
</dbReference>
<feature type="transmembrane region" description="Helical" evidence="11">
    <location>
        <begin position="170"/>
        <end position="187"/>
    </location>
</feature>
<evidence type="ECO:0000256" key="4">
    <source>
        <dbReference type="ARBA" id="ARBA00022475"/>
    </source>
</evidence>
<dbReference type="PROSITE" id="PS00943">
    <property type="entry name" value="UBIA"/>
    <property type="match status" value="1"/>
</dbReference>
<keyword evidence="5 11" id="KW-0997">Cell inner membrane</keyword>
<evidence type="ECO:0000256" key="11">
    <source>
        <dbReference type="HAMAP-Rule" id="MF_01635"/>
    </source>
</evidence>
<dbReference type="Gene3D" id="1.20.120.1780">
    <property type="entry name" value="UbiA prenyltransferase"/>
    <property type="match status" value="1"/>
</dbReference>
<dbReference type="InterPro" id="IPR000537">
    <property type="entry name" value="UbiA_prenyltransferase"/>
</dbReference>
<evidence type="ECO:0000256" key="12">
    <source>
        <dbReference type="NCBIfam" id="TIGR01474"/>
    </source>
</evidence>
<dbReference type="HAMAP" id="MF_01635">
    <property type="entry name" value="UbiA"/>
    <property type="match status" value="1"/>
</dbReference>
<comment type="similarity">
    <text evidence="3 11">Belongs to the UbiA prenyltransferase family.</text>
</comment>
<organism evidence="14 15">
    <name type="scientific">Rubellimicrobium aerolatum</name>
    <dbReference type="NCBI Taxonomy" id="490979"/>
    <lineage>
        <taxon>Bacteria</taxon>
        <taxon>Pseudomonadati</taxon>
        <taxon>Pseudomonadota</taxon>
        <taxon>Alphaproteobacteria</taxon>
        <taxon>Rhodobacterales</taxon>
        <taxon>Roseobacteraceae</taxon>
        <taxon>Rubellimicrobium</taxon>
    </lineage>
</organism>
<sequence>MSAPTQMPEPGAVPDAPPANWVDARAPAPWRPFLRLSRMDRPIGTWLLLLPCWWGLGLALVATGHAPGLHDLWIALACALGAVLMRGAGCTWNDIADRRIDAQVARTRARPLPSGQVTVRGALLWLAAQAGTAFLILLTLPPLAILLGVLSLVPVALYPFAKRVTWWPQAVLGVAFNWGALLAYAAHAGRVDAAAVSLWLSGLAWTLFYDTIYAHQDTADDAVIGVKSTARLFGDATPRWLARFLGAAVALLLLAVLLAGATGLPLALALAAPAMLAAHLLWQLRRFDPTDDATLLRLFRSNRDAGLLAALALALAALA</sequence>
<keyword evidence="8 11" id="KW-0812">Transmembrane</keyword>
<feature type="region of interest" description="Disordered" evidence="13">
    <location>
        <begin position="1"/>
        <end position="20"/>
    </location>
</feature>
<evidence type="ECO:0000256" key="5">
    <source>
        <dbReference type="ARBA" id="ARBA00022519"/>
    </source>
</evidence>
<dbReference type="GO" id="GO:0008412">
    <property type="term" value="F:4-hydroxybenzoate polyprenyltransferase activity"/>
    <property type="evidence" value="ECO:0007669"/>
    <property type="project" value="UniProtKB-EC"/>
</dbReference>
<proteinExistence type="inferred from homology"/>
<dbReference type="PANTHER" id="PTHR11048:SF28">
    <property type="entry name" value="4-HYDROXYBENZOATE POLYPRENYLTRANSFERASE, MITOCHONDRIAL"/>
    <property type="match status" value="1"/>
</dbReference>
<evidence type="ECO:0000256" key="2">
    <source>
        <dbReference type="ARBA" id="ARBA00004141"/>
    </source>
</evidence>
<dbReference type="InterPro" id="IPR006370">
    <property type="entry name" value="HB_polyprenyltransferase-like"/>
</dbReference>
<feature type="transmembrane region" description="Helical" evidence="11">
    <location>
        <begin position="72"/>
        <end position="96"/>
    </location>
</feature>
<dbReference type="InterPro" id="IPR030470">
    <property type="entry name" value="UbiA_prenylTrfase_CS"/>
</dbReference>
<keyword evidence="4 11" id="KW-1003">Cell membrane</keyword>
<comment type="catalytic activity">
    <reaction evidence="11">
        <text>all-trans-octaprenyl diphosphate + 4-hydroxybenzoate = 4-hydroxy-3-(all-trans-octaprenyl)benzoate + diphosphate</text>
        <dbReference type="Rhea" id="RHEA:27782"/>
        <dbReference type="ChEBI" id="CHEBI:1617"/>
        <dbReference type="ChEBI" id="CHEBI:17879"/>
        <dbReference type="ChEBI" id="CHEBI:33019"/>
        <dbReference type="ChEBI" id="CHEBI:57711"/>
        <dbReference type="EC" id="2.5.1.39"/>
    </reaction>
</comment>
<comment type="function">
    <text evidence="11">Catalyzes the prenylation of para-hydroxybenzoate (PHB) with an all-trans polyprenyl group. Mediates the second step in the final reaction sequence of ubiquinone-8 (UQ-8) biosynthesis, which is the condensation of the polyisoprenoid side chain with PHB, generating the first membrane-bound Q intermediate 3-octaprenyl-4-hydroxybenzoate.</text>
</comment>
<dbReference type="Gene3D" id="1.10.357.140">
    <property type="entry name" value="UbiA prenyltransferase"/>
    <property type="match status" value="1"/>
</dbReference>